<reference evidence="2 3" key="1">
    <citation type="submission" date="2018-11" db="EMBL/GenBank/DDBJ databases">
        <title>Sequencing the genomes of 1000 actinobacteria strains.</title>
        <authorList>
            <person name="Klenk H.-P."/>
        </authorList>
    </citation>
    <scope>NUCLEOTIDE SEQUENCE [LARGE SCALE GENOMIC DNA]</scope>
    <source>
        <strain evidence="2 3">DSM 12652</strain>
    </source>
</reference>
<dbReference type="InterPro" id="IPR005325">
    <property type="entry name" value="DUF308_memb"/>
</dbReference>
<dbReference type="AlphaFoldDB" id="A0A3N2CTL5"/>
<dbReference type="RefSeq" id="WP_170169735.1">
    <property type="nucleotide sequence ID" value="NZ_RKHO01000001.1"/>
</dbReference>
<evidence type="ECO:0000313" key="2">
    <source>
        <dbReference type="EMBL" id="ROR90855.1"/>
    </source>
</evidence>
<dbReference type="EMBL" id="RKHO01000001">
    <property type="protein sequence ID" value="ROR90855.1"/>
    <property type="molecule type" value="Genomic_DNA"/>
</dbReference>
<comment type="caution">
    <text evidence="2">The sequence shown here is derived from an EMBL/GenBank/DDBJ whole genome shotgun (WGS) entry which is preliminary data.</text>
</comment>
<keyword evidence="1" id="KW-1133">Transmembrane helix</keyword>
<dbReference type="Proteomes" id="UP000281738">
    <property type="component" value="Unassembled WGS sequence"/>
</dbReference>
<dbReference type="Pfam" id="PF03729">
    <property type="entry name" value="DUF308"/>
    <property type="match status" value="1"/>
</dbReference>
<name>A0A3N2CTL5_9ACTN</name>
<proteinExistence type="predicted"/>
<feature type="transmembrane region" description="Helical" evidence="1">
    <location>
        <begin position="81"/>
        <end position="99"/>
    </location>
</feature>
<protein>
    <submittedName>
        <fullName evidence="2">Uncharacterized membrane protein HdeD (DUF308 family)</fullName>
    </submittedName>
</protein>
<keyword evidence="1" id="KW-0812">Transmembrane</keyword>
<evidence type="ECO:0000313" key="3">
    <source>
        <dbReference type="Proteomes" id="UP000281738"/>
    </source>
</evidence>
<organism evidence="2 3">
    <name type="scientific">Nocardioides aurantiacus</name>
    <dbReference type="NCBI Taxonomy" id="86796"/>
    <lineage>
        <taxon>Bacteria</taxon>
        <taxon>Bacillati</taxon>
        <taxon>Actinomycetota</taxon>
        <taxon>Actinomycetes</taxon>
        <taxon>Propionibacteriales</taxon>
        <taxon>Nocardioidaceae</taxon>
        <taxon>Nocardioides</taxon>
    </lineage>
</organism>
<feature type="transmembrane region" description="Helical" evidence="1">
    <location>
        <begin position="105"/>
        <end position="127"/>
    </location>
</feature>
<keyword evidence="1" id="KW-0472">Membrane</keyword>
<evidence type="ECO:0000256" key="1">
    <source>
        <dbReference type="SAM" id="Phobius"/>
    </source>
</evidence>
<keyword evidence="3" id="KW-1185">Reference proteome</keyword>
<sequence length="147" mass="15170">MGFWVLVDAVGALVQSVRPGTTGRIWFGLLGGLGLVAAVLAIVTPAMTAVAATWAVGVWLAFRGGVELFGAVGATVDTSRWLLVVSGGISVLVGVLLAANPGRAAIALATWFGVALLVWGVIHLGLAHVVHRHARDRTVTTGRTVDR</sequence>
<feature type="transmembrane region" description="Helical" evidence="1">
    <location>
        <begin position="35"/>
        <end position="60"/>
    </location>
</feature>
<accession>A0A3N2CTL5</accession>
<gene>
    <name evidence="2" type="ORF">EDD33_1704</name>
</gene>